<dbReference type="AlphaFoldDB" id="A0AAV8PYM8"/>
<keyword evidence="3" id="KW-0934">Plastid</keyword>
<sequence>MFCRRGSSLKVWKFFLFPLVFQVQLRQPIFFGKGARVVGITLDQVYMPKIEGIGFRFLPDPLQTKNDLAKLHHMYGFVGAVRLSGQEKEQAVLLLPYTSRRYNVFFYDSDQNFLHSIWTKRIPSIVSSL</sequence>
<dbReference type="InterPro" id="IPR007378">
    <property type="entry name" value="Tic22-like"/>
</dbReference>
<evidence type="ECO:0000313" key="5">
    <source>
        <dbReference type="EMBL" id="KAJ8459990.1"/>
    </source>
</evidence>
<feature type="chain" id="PRO_5044023807" evidence="4">
    <location>
        <begin position="23"/>
        <end position="129"/>
    </location>
</feature>
<dbReference type="GO" id="GO:0015031">
    <property type="term" value="P:protein transport"/>
    <property type="evidence" value="ECO:0007669"/>
    <property type="project" value="InterPro"/>
</dbReference>
<comment type="caution">
    <text evidence="5">The sequence shown here is derived from an EMBL/GenBank/DDBJ whole genome shotgun (WGS) entry which is preliminary data.</text>
</comment>
<keyword evidence="4" id="KW-0732">Signal</keyword>
<dbReference type="EMBL" id="JAQQAF010000009">
    <property type="protein sequence ID" value="KAJ8459990.1"/>
    <property type="molecule type" value="Genomic_DNA"/>
</dbReference>
<proteinExistence type="predicted"/>
<evidence type="ECO:0000256" key="2">
    <source>
        <dbReference type="ARBA" id="ARBA00022528"/>
    </source>
</evidence>
<evidence type="ECO:0000256" key="1">
    <source>
        <dbReference type="ARBA" id="ARBA00004229"/>
    </source>
</evidence>
<feature type="signal peptide" evidence="4">
    <location>
        <begin position="1"/>
        <end position="22"/>
    </location>
</feature>
<dbReference type="Pfam" id="PF04278">
    <property type="entry name" value="Tic22"/>
    <property type="match status" value="1"/>
</dbReference>
<reference evidence="5 6" key="1">
    <citation type="submission" date="2022-12" db="EMBL/GenBank/DDBJ databases">
        <title>Chromosome-scale assembly of the Ensete ventricosum genome.</title>
        <authorList>
            <person name="Dussert Y."/>
            <person name="Stocks J."/>
            <person name="Wendawek A."/>
            <person name="Woldeyes F."/>
            <person name="Nichols R.A."/>
            <person name="Borrell J.S."/>
        </authorList>
    </citation>
    <scope>NUCLEOTIDE SEQUENCE [LARGE SCALE GENOMIC DNA]</scope>
    <source>
        <strain evidence="6">cv. Maze</strain>
        <tissue evidence="5">Seeds</tissue>
    </source>
</reference>
<dbReference type="GO" id="GO:0009507">
    <property type="term" value="C:chloroplast"/>
    <property type="evidence" value="ECO:0007669"/>
    <property type="project" value="UniProtKB-SubCell"/>
</dbReference>
<dbReference type="Proteomes" id="UP001222027">
    <property type="component" value="Unassembled WGS sequence"/>
</dbReference>
<accession>A0AAV8PYM8</accession>
<gene>
    <name evidence="5" type="ORF">OPV22_032916</name>
</gene>
<keyword evidence="6" id="KW-1185">Reference proteome</keyword>
<evidence type="ECO:0000313" key="6">
    <source>
        <dbReference type="Proteomes" id="UP001222027"/>
    </source>
</evidence>
<keyword evidence="2" id="KW-0150">Chloroplast</keyword>
<name>A0AAV8PYM8_ENSVE</name>
<evidence type="ECO:0000256" key="3">
    <source>
        <dbReference type="ARBA" id="ARBA00022640"/>
    </source>
</evidence>
<comment type="subcellular location">
    <subcellularLocation>
        <location evidence="1">Plastid</location>
        <location evidence="1">Chloroplast</location>
    </subcellularLocation>
</comment>
<evidence type="ECO:0000256" key="4">
    <source>
        <dbReference type="SAM" id="SignalP"/>
    </source>
</evidence>
<protein>
    <submittedName>
        <fullName evidence="5">Uncharacterized protein</fullName>
    </submittedName>
</protein>
<organism evidence="5 6">
    <name type="scientific">Ensete ventricosum</name>
    <name type="common">Abyssinian banana</name>
    <name type="synonym">Musa ensete</name>
    <dbReference type="NCBI Taxonomy" id="4639"/>
    <lineage>
        <taxon>Eukaryota</taxon>
        <taxon>Viridiplantae</taxon>
        <taxon>Streptophyta</taxon>
        <taxon>Embryophyta</taxon>
        <taxon>Tracheophyta</taxon>
        <taxon>Spermatophyta</taxon>
        <taxon>Magnoliopsida</taxon>
        <taxon>Liliopsida</taxon>
        <taxon>Zingiberales</taxon>
        <taxon>Musaceae</taxon>
        <taxon>Ensete</taxon>
    </lineage>
</organism>